<dbReference type="InterPro" id="IPR001054">
    <property type="entry name" value="A/G_cyclase"/>
</dbReference>
<dbReference type="Pfam" id="PF00211">
    <property type="entry name" value="Guanylate_cyc"/>
    <property type="match status" value="1"/>
</dbReference>
<evidence type="ECO:0000256" key="4">
    <source>
        <dbReference type="ARBA" id="ARBA00022692"/>
    </source>
</evidence>
<feature type="transmembrane region" description="Helical" evidence="7">
    <location>
        <begin position="52"/>
        <end position="75"/>
    </location>
</feature>
<dbReference type="SMART" id="SM00044">
    <property type="entry name" value="CYCc"/>
    <property type="match status" value="1"/>
</dbReference>
<evidence type="ECO:0000259" key="8">
    <source>
        <dbReference type="PROSITE" id="PS50125"/>
    </source>
</evidence>
<dbReference type="EC" id="4.6.1.1" evidence="10"/>
<dbReference type="SMART" id="SM00304">
    <property type="entry name" value="HAMP"/>
    <property type="match status" value="1"/>
</dbReference>
<dbReference type="AlphaFoldDB" id="A0A839QCE3"/>
<dbReference type="PANTHER" id="PTHR43081:SF17">
    <property type="entry name" value="BLL5647 PROTEIN"/>
    <property type="match status" value="1"/>
</dbReference>
<dbReference type="EMBL" id="JACHVU010000024">
    <property type="protein sequence ID" value="MBB2993788.1"/>
    <property type="molecule type" value="Genomic_DNA"/>
</dbReference>
<dbReference type="SUPFAM" id="SSF158472">
    <property type="entry name" value="HAMP domain-like"/>
    <property type="match status" value="1"/>
</dbReference>
<name>A0A839QCE3_MYCIR</name>
<evidence type="ECO:0000256" key="5">
    <source>
        <dbReference type="ARBA" id="ARBA00022989"/>
    </source>
</evidence>
<dbReference type="GO" id="GO:0006171">
    <property type="term" value="P:cAMP biosynthetic process"/>
    <property type="evidence" value="ECO:0007669"/>
    <property type="project" value="TreeGrafter"/>
</dbReference>
<keyword evidence="3" id="KW-1003">Cell membrane</keyword>
<evidence type="ECO:0000256" key="2">
    <source>
        <dbReference type="ARBA" id="ARBA00005381"/>
    </source>
</evidence>
<evidence type="ECO:0000256" key="7">
    <source>
        <dbReference type="SAM" id="Phobius"/>
    </source>
</evidence>
<sequence>MTDKKRSAHRLARLLAKVTSQTGQGPSTPEYGSWILGRVSESQQRRRIRIQLILTTFVIGANLVGIGVATLVVTITFPVPSVFDSDVLWITAAVAPAYIVLALIVGVIWATNRVIKNVRWAIEEQTPTPADQRNTFFAPWRLTRVLLVLWGGGTVVLTLLYGLANTNFIPKVLLGISFPGIVVSASCYLFTEFALRPVAAQALEVGPPPQRFAPGIMGRTLTVWALGSGVPVLGILLAAIITLTLQIVSPTQFTVAVMILALFALIFGFILMLILSWLTATPVRVVSSALSQVERGNLDADLVVFDGTELGQLQRGFNSMVHGLRERERVRDLFGRHVGREVAALAEKERPKLGGEERHAAVIFIDIIGSTQLVTSRPAGEVVELLNRFFDVVVDEVDKHHGLVNKFEGDAVLAVFGAPVSLDNAEAEALAAARAMAKRICSEVPECEAGIGVAAGQVVAGNVGAKERFEYTVIGEPVNEAARLCELSKKVDGHLVASASTVDNATDSERAHWTLGETVTLRGHSEPTRLATPVDGN</sequence>
<protein>
    <submittedName>
        <fullName evidence="10">Adenylate cyclase</fullName>
        <ecNumber evidence="10">4.6.1.1</ecNumber>
    </submittedName>
</protein>
<dbReference type="Gene3D" id="6.10.340.10">
    <property type="match status" value="1"/>
</dbReference>
<feature type="transmembrane region" description="Helical" evidence="7">
    <location>
        <begin position="253"/>
        <end position="278"/>
    </location>
</feature>
<evidence type="ECO:0000256" key="1">
    <source>
        <dbReference type="ARBA" id="ARBA00004651"/>
    </source>
</evidence>
<dbReference type="PROSITE" id="PS50125">
    <property type="entry name" value="GUANYLATE_CYCLASE_2"/>
    <property type="match status" value="1"/>
</dbReference>
<dbReference type="RefSeq" id="WP_183474525.1">
    <property type="nucleotide sequence ID" value="NZ_JACHVU010000024.1"/>
</dbReference>
<evidence type="ECO:0000313" key="11">
    <source>
        <dbReference type="Proteomes" id="UP000550501"/>
    </source>
</evidence>
<dbReference type="FunFam" id="3.30.70.1230:FF:000016">
    <property type="entry name" value="Adenylate/guanylate cyclase domain-containing protein"/>
    <property type="match status" value="1"/>
</dbReference>
<dbReference type="PANTHER" id="PTHR43081">
    <property type="entry name" value="ADENYLATE CYCLASE, TERMINAL-DIFFERENTIATION SPECIFIC-RELATED"/>
    <property type="match status" value="1"/>
</dbReference>
<dbReference type="CDD" id="cd06225">
    <property type="entry name" value="HAMP"/>
    <property type="match status" value="1"/>
</dbReference>
<dbReference type="PROSITE" id="PS50885">
    <property type="entry name" value="HAMP"/>
    <property type="match status" value="1"/>
</dbReference>
<keyword evidence="10" id="KW-0456">Lyase</keyword>
<reference evidence="10 11" key="1">
    <citation type="submission" date="2020-08" db="EMBL/GenBank/DDBJ databases">
        <title>The Agave Microbiome: Exploring the role of microbial communities in plant adaptations to desert environments.</title>
        <authorList>
            <person name="Partida-Martinez L.P."/>
        </authorList>
    </citation>
    <scope>NUCLEOTIDE SEQUENCE [LARGE SCALE GENOMIC DNA]</scope>
    <source>
        <strain evidence="10 11">AT2.18</strain>
    </source>
</reference>
<dbReference type="CDD" id="cd07302">
    <property type="entry name" value="CHD"/>
    <property type="match status" value="1"/>
</dbReference>
<keyword evidence="11" id="KW-1185">Reference proteome</keyword>
<evidence type="ECO:0000256" key="6">
    <source>
        <dbReference type="ARBA" id="ARBA00023136"/>
    </source>
</evidence>
<comment type="caution">
    <text evidence="10">The sequence shown here is derived from an EMBL/GenBank/DDBJ whole genome shotgun (WGS) entry which is preliminary data.</text>
</comment>
<dbReference type="SUPFAM" id="SSF55073">
    <property type="entry name" value="Nucleotide cyclase"/>
    <property type="match status" value="1"/>
</dbReference>
<dbReference type="Gene3D" id="3.30.70.1230">
    <property type="entry name" value="Nucleotide cyclase"/>
    <property type="match status" value="1"/>
</dbReference>
<keyword evidence="5 7" id="KW-1133">Transmembrane helix</keyword>
<evidence type="ECO:0000256" key="3">
    <source>
        <dbReference type="ARBA" id="ARBA00022475"/>
    </source>
</evidence>
<dbReference type="GO" id="GO:0035556">
    <property type="term" value="P:intracellular signal transduction"/>
    <property type="evidence" value="ECO:0007669"/>
    <property type="project" value="InterPro"/>
</dbReference>
<dbReference type="InterPro" id="IPR050697">
    <property type="entry name" value="Adenylyl/Guanylyl_Cyclase_3/4"/>
</dbReference>
<feature type="transmembrane region" description="Helical" evidence="7">
    <location>
        <begin position="87"/>
        <end position="110"/>
    </location>
</feature>
<evidence type="ECO:0000313" key="10">
    <source>
        <dbReference type="EMBL" id="MBB2993788.1"/>
    </source>
</evidence>
<organism evidence="10 11">
    <name type="scientific">Mycolicibacterium iranicum</name>
    <name type="common">Mycobacterium iranicum</name>
    <dbReference type="NCBI Taxonomy" id="912594"/>
    <lineage>
        <taxon>Bacteria</taxon>
        <taxon>Bacillati</taxon>
        <taxon>Actinomycetota</taxon>
        <taxon>Actinomycetes</taxon>
        <taxon>Mycobacteriales</taxon>
        <taxon>Mycobacteriaceae</taxon>
        <taxon>Mycolicibacterium</taxon>
    </lineage>
</organism>
<feature type="domain" description="Guanylate cyclase" evidence="8">
    <location>
        <begin position="361"/>
        <end position="485"/>
    </location>
</feature>
<proteinExistence type="inferred from homology"/>
<dbReference type="InterPro" id="IPR003660">
    <property type="entry name" value="HAMP_dom"/>
</dbReference>
<evidence type="ECO:0000259" key="9">
    <source>
        <dbReference type="PROSITE" id="PS50885"/>
    </source>
</evidence>
<keyword evidence="4 7" id="KW-0812">Transmembrane</keyword>
<feature type="domain" description="HAMP" evidence="9">
    <location>
        <begin position="277"/>
        <end position="329"/>
    </location>
</feature>
<gene>
    <name evidence="10" type="ORF">FHR72_005302</name>
</gene>
<accession>A0A839QCE3</accession>
<feature type="transmembrane region" description="Helical" evidence="7">
    <location>
        <begin position="221"/>
        <end position="247"/>
    </location>
</feature>
<dbReference type="Pfam" id="PF00672">
    <property type="entry name" value="HAMP"/>
    <property type="match status" value="1"/>
</dbReference>
<keyword evidence="6 7" id="KW-0472">Membrane</keyword>
<feature type="transmembrane region" description="Helical" evidence="7">
    <location>
        <begin position="168"/>
        <end position="190"/>
    </location>
</feature>
<feature type="transmembrane region" description="Helical" evidence="7">
    <location>
        <begin position="142"/>
        <end position="162"/>
    </location>
</feature>
<comment type="similarity">
    <text evidence="2">Belongs to the adenylyl cyclase class-3 family.</text>
</comment>
<dbReference type="GO" id="GO:0004016">
    <property type="term" value="F:adenylate cyclase activity"/>
    <property type="evidence" value="ECO:0007669"/>
    <property type="project" value="UniProtKB-EC"/>
</dbReference>
<dbReference type="GO" id="GO:0005886">
    <property type="term" value="C:plasma membrane"/>
    <property type="evidence" value="ECO:0007669"/>
    <property type="project" value="UniProtKB-SubCell"/>
</dbReference>
<dbReference type="Proteomes" id="UP000550501">
    <property type="component" value="Unassembled WGS sequence"/>
</dbReference>
<dbReference type="InterPro" id="IPR029787">
    <property type="entry name" value="Nucleotide_cyclase"/>
</dbReference>
<comment type="subcellular location">
    <subcellularLocation>
        <location evidence="1">Cell membrane</location>
        <topology evidence="1">Multi-pass membrane protein</topology>
    </subcellularLocation>
</comment>